<evidence type="ECO:0000313" key="1">
    <source>
        <dbReference type="EnsemblMetazoa" id="tetur13g02090.1"/>
    </source>
</evidence>
<dbReference type="AlphaFoldDB" id="T1KK22"/>
<dbReference type="HOGENOM" id="CLU_1663036_0_0_1"/>
<keyword evidence="2" id="KW-1185">Reference proteome</keyword>
<organism evidence="1 2">
    <name type="scientific">Tetranychus urticae</name>
    <name type="common">Two-spotted spider mite</name>
    <dbReference type="NCBI Taxonomy" id="32264"/>
    <lineage>
        <taxon>Eukaryota</taxon>
        <taxon>Metazoa</taxon>
        <taxon>Ecdysozoa</taxon>
        <taxon>Arthropoda</taxon>
        <taxon>Chelicerata</taxon>
        <taxon>Arachnida</taxon>
        <taxon>Acari</taxon>
        <taxon>Acariformes</taxon>
        <taxon>Trombidiformes</taxon>
        <taxon>Prostigmata</taxon>
        <taxon>Eleutherengona</taxon>
        <taxon>Raphignathae</taxon>
        <taxon>Tetranychoidea</taxon>
        <taxon>Tetranychidae</taxon>
        <taxon>Tetranychus</taxon>
    </lineage>
</organism>
<gene>
    <name evidence="1" type="primary">107364959</name>
</gene>
<dbReference type="OMA" id="CNLERIN"/>
<dbReference type="KEGG" id="tut:107364959"/>
<name>T1KK22_TETUR</name>
<dbReference type="Proteomes" id="UP000015104">
    <property type="component" value="Unassembled WGS sequence"/>
</dbReference>
<protein>
    <submittedName>
        <fullName evidence="1">Uncharacterized protein</fullName>
    </submittedName>
</protein>
<proteinExistence type="predicted"/>
<accession>T1KK22</accession>
<dbReference type="EnsemblMetazoa" id="tetur13g02090.1">
    <property type="protein sequence ID" value="tetur13g02090.1"/>
    <property type="gene ID" value="tetur13g02090"/>
</dbReference>
<reference evidence="1" key="2">
    <citation type="submission" date="2015-06" db="UniProtKB">
        <authorList>
            <consortium name="EnsemblMetazoa"/>
        </authorList>
    </citation>
    <scope>IDENTIFICATION</scope>
</reference>
<dbReference type="EMBL" id="CAEY01000172">
    <property type="status" value="NOT_ANNOTATED_CDS"/>
    <property type="molecule type" value="Genomic_DNA"/>
</dbReference>
<evidence type="ECO:0000313" key="2">
    <source>
        <dbReference type="Proteomes" id="UP000015104"/>
    </source>
</evidence>
<sequence>MKCASPNMLISLIINTKSTLGLSVFLLSISSFQTVYGVPCYSCISSTTNRSQSCIDAPRNGALADLGYCEGRFCTKIWGFLDDGTDILIRGCTETIRSSCNMERISLRYDLALFSSQLAERYFTRGCAKACRWALCNASSYLINNPIKLILLLYLTLII</sequence>
<dbReference type="OrthoDB" id="75169at2759"/>
<reference evidence="2" key="1">
    <citation type="submission" date="2011-08" db="EMBL/GenBank/DDBJ databases">
        <authorList>
            <person name="Rombauts S."/>
        </authorList>
    </citation>
    <scope>NUCLEOTIDE SEQUENCE</scope>
    <source>
        <strain evidence="2">London</strain>
    </source>
</reference>